<dbReference type="InterPro" id="IPR045036">
    <property type="entry name" value="Spartin-like"/>
</dbReference>
<reference evidence="2 3" key="1">
    <citation type="journal article" date="2020" name="Mol. Plant">
        <title>The Chromosome-Based Rubber Tree Genome Provides New Insights into Spurge Genome Evolution and Rubber Biosynthesis.</title>
        <authorList>
            <person name="Liu J."/>
            <person name="Shi C."/>
            <person name="Shi C.C."/>
            <person name="Li W."/>
            <person name="Zhang Q.J."/>
            <person name="Zhang Y."/>
            <person name="Li K."/>
            <person name="Lu H.F."/>
            <person name="Shi C."/>
            <person name="Zhu S.T."/>
            <person name="Xiao Z.Y."/>
            <person name="Nan H."/>
            <person name="Yue Y."/>
            <person name="Zhu X.G."/>
            <person name="Wu Y."/>
            <person name="Hong X.N."/>
            <person name="Fan G.Y."/>
            <person name="Tong Y."/>
            <person name="Zhang D."/>
            <person name="Mao C.L."/>
            <person name="Liu Y.L."/>
            <person name="Hao S.J."/>
            <person name="Liu W.Q."/>
            <person name="Lv M.Q."/>
            <person name="Zhang H.B."/>
            <person name="Liu Y."/>
            <person name="Hu-Tang G.R."/>
            <person name="Wang J.P."/>
            <person name="Wang J.H."/>
            <person name="Sun Y.H."/>
            <person name="Ni S.B."/>
            <person name="Chen W.B."/>
            <person name="Zhang X.C."/>
            <person name="Jiao Y.N."/>
            <person name="Eichler E.E."/>
            <person name="Li G.H."/>
            <person name="Liu X."/>
            <person name="Gao L.Z."/>
        </authorList>
    </citation>
    <scope>NUCLEOTIDE SEQUENCE [LARGE SCALE GENOMIC DNA]</scope>
    <source>
        <strain evidence="3">cv. GT1</strain>
        <tissue evidence="2">Leaf</tissue>
    </source>
</reference>
<dbReference type="EMBL" id="JAAGAX010000009">
    <property type="protein sequence ID" value="KAF2304000.1"/>
    <property type="molecule type" value="Genomic_DNA"/>
</dbReference>
<dbReference type="Proteomes" id="UP000467840">
    <property type="component" value="Chromosome 16"/>
</dbReference>
<proteinExistence type="predicted"/>
<sequence length="251" mass="26806">MEGGEALELSTGEFTLFRILDDNVSLATIVKVGDNLQWPLTKDEPVVKIDGLHYLFSLPMKDGDPLSYGVTFWEQYSSSLGLLDSFLSEHSCFSGSATSTRSRNLDWKEFAPSVEDYNNVLAKAIAGGTGQLVKGIFKCSNAYSNQAGKAFLSMVPGEVILASLDAVNKILDAAEAAEKQALSATSKASTKMVTDRFGESAGEATEDVFATAGHCASTACNIFKIRKAINPASSVSSGMLRNAAKYRTSKS</sequence>
<accession>A0A6A6LRC9</accession>
<comment type="caution">
    <text evidence="2">The sequence shown here is derived from an EMBL/GenBank/DDBJ whole genome shotgun (WGS) entry which is preliminary data.</text>
</comment>
<protein>
    <recommendedName>
        <fullName evidence="1">Senescence domain-containing protein</fullName>
    </recommendedName>
</protein>
<dbReference type="InterPro" id="IPR009686">
    <property type="entry name" value="Senescence/spartin_C"/>
</dbReference>
<dbReference type="AlphaFoldDB" id="A0A6A6LRC9"/>
<evidence type="ECO:0000259" key="1">
    <source>
        <dbReference type="Pfam" id="PF06911"/>
    </source>
</evidence>
<evidence type="ECO:0000313" key="3">
    <source>
        <dbReference type="Proteomes" id="UP000467840"/>
    </source>
</evidence>
<dbReference type="Pfam" id="PF06911">
    <property type="entry name" value="Senescence"/>
    <property type="match status" value="1"/>
</dbReference>
<gene>
    <name evidence="2" type="ORF">GH714_026134</name>
</gene>
<name>A0A6A6LRC9_HEVBR</name>
<feature type="domain" description="Senescence" evidence="1">
    <location>
        <begin position="158"/>
        <end position="235"/>
    </location>
</feature>
<dbReference type="PANTHER" id="PTHR21068">
    <property type="entry name" value="SPARTIN"/>
    <property type="match status" value="1"/>
</dbReference>
<dbReference type="GO" id="GO:0005886">
    <property type="term" value="C:plasma membrane"/>
    <property type="evidence" value="ECO:0007669"/>
    <property type="project" value="TreeGrafter"/>
</dbReference>
<dbReference type="PANTHER" id="PTHR21068:SF36">
    <property type="entry name" value="SENESCENCE_DEHYDRATION-ASSOCIATED PROTEIN-LIKE PROTEIN"/>
    <property type="match status" value="1"/>
</dbReference>
<organism evidence="2 3">
    <name type="scientific">Hevea brasiliensis</name>
    <name type="common">Para rubber tree</name>
    <name type="synonym">Siphonia brasiliensis</name>
    <dbReference type="NCBI Taxonomy" id="3981"/>
    <lineage>
        <taxon>Eukaryota</taxon>
        <taxon>Viridiplantae</taxon>
        <taxon>Streptophyta</taxon>
        <taxon>Embryophyta</taxon>
        <taxon>Tracheophyta</taxon>
        <taxon>Spermatophyta</taxon>
        <taxon>Magnoliopsida</taxon>
        <taxon>eudicotyledons</taxon>
        <taxon>Gunneridae</taxon>
        <taxon>Pentapetalae</taxon>
        <taxon>rosids</taxon>
        <taxon>fabids</taxon>
        <taxon>Malpighiales</taxon>
        <taxon>Euphorbiaceae</taxon>
        <taxon>Crotonoideae</taxon>
        <taxon>Micrandreae</taxon>
        <taxon>Hevea</taxon>
    </lineage>
</organism>
<evidence type="ECO:0000313" key="2">
    <source>
        <dbReference type="EMBL" id="KAF2304000.1"/>
    </source>
</evidence>
<keyword evidence="3" id="KW-1185">Reference proteome</keyword>